<evidence type="ECO:0000313" key="2">
    <source>
        <dbReference type="EMBL" id="OWK36278.1"/>
    </source>
</evidence>
<evidence type="ECO:0008006" key="4">
    <source>
        <dbReference type="Google" id="ProtNLM"/>
    </source>
</evidence>
<feature type="chain" id="PRO_5013393401" description="DUF3352 domain-containing protein" evidence="1">
    <location>
        <begin position="22"/>
        <end position="326"/>
    </location>
</feature>
<dbReference type="OrthoDB" id="270112at2"/>
<name>A0A225DCL2_9BACT</name>
<evidence type="ECO:0000256" key="1">
    <source>
        <dbReference type="SAM" id="SignalP"/>
    </source>
</evidence>
<dbReference type="Proteomes" id="UP000214646">
    <property type="component" value="Unassembled WGS sequence"/>
</dbReference>
<keyword evidence="3" id="KW-1185">Reference proteome</keyword>
<dbReference type="AlphaFoldDB" id="A0A225DCL2"/>
<organism evidence="2 3">
    <name type="scientific">Fimbriiglobus ruber</name>
    <dbReference type="NCBI Taxonomy" id="1908690"/>
    <lineage>
        <taxon>Bacteria</taxon>
        <taxon>Pseudomonadati</taxon>
        <taxon>Planctomycetota</taxon>
        <taxon>Planctomycetia</taxon>
        <taxon>Gemmatales</taxon>
        <taxon>Gemmataceae</taxon>
        <taxon>Fimbriiglobus</taxon>
    </lineage>
</organism>
<reference evidence="3" key="1">
    <citation type="submission" date="2017-06" db="EMBL/GenBank/DDBJ databases">
        <title>Genome analysis of Fimbriiglobus ruber SP5, the first member of the order Planctomycetales with confirmed chitinolytic capability.</title>
        <authorList>
            <person name="Ravin N.V."/>
            <person name="Rakitin A.L."/>
            <person name="Ivanova A.A."/>
            <person name="Beletsky A.V."/>
            <person name="Kulichevskaya I.S."/>
            <person name="Mardanov A.V."/>
            <person name="Dedysh S.N."/>
        </authorList>
    </citation>
    <scope>NUCLEOTIDE SEQUENCE [LARGE SCALE GENOMIC DNA]</scope>
    <source>
        <strain evidence="3">SP5</strain>
    </source>
</reference>
<feature type="signal peptide" evidence="1">
    <location>
        <begin position="1"/>
        <end position="21"/>
    </location>
</feature>
<protein>
    <recommendedName>
        <fullName evidence="4">DUF3352 domain-containing protein</fullName>
    </recommendedName>
</protein>
<sequence>MFRRLWVGAALVVLAAAPARTAEIDNVLPAETDYVMFVNVRQALDSDITKKFALGQLKQALEGNDAQKMIKKLGLDPLKDIDRVTIGGWGKDTKDQSFVLVVRGKFDAEKLFTAAQEEAKNNGDKLAIVEEGKYKLVKVTIDNQPKPIFVAVADEKTVVGGSDPKVAVAAIQAVEKKANPVLKKELAALVLKQDEKATMFACGLTEGKIDKLPPNVNIPNVDTAKLSKQLEKLQSIAITLRMTEDVALEVNAGMKDGDAAEDFGDSVDKLINTAKTFIPFIAGQQPKMKLLADELGQTLKSKVKEKDVLITLKLSAEAINKATTGE</sequence>
<comment type="caution">
    <text evidence="2">The sequence shown here is derived from an EMBL/GenBank/DDBJ whole genome shotgun (WGS) entry which is preliminary data.</text>
</comment>
<proteinExistence type="predicted"/>
<evidence type="ECO:0000313" key="3">
    <source>
        <dbReference type="Proteomes" id="UP000214646"/>
    </source>
</evidence>
<gene>
    <name evidence="2" type="ORF">FRUB_08841</name>
</gene>
<dbReference type="EMBL" id="NIDE01000017">
    <property type="protein sequence ID" value="OWK36278.1"/>
    <property type="molecule type" value="Genomic_DNA"/>
</dbReference>
<accession>A0A225DCL2</accession>
<keyword evidence="1" id="KW-0732">Signal</keyword>